<dbReference type="AlphaFoldDB" id="M3Z1M3"/>
<dbReference type="HOGENOM" id="CLU_1969820_0_0_1"/>
<evidence type="ECO:0000313" key="2">
    <source>
        <dbReference type="Ensembl" id="ENSMPUP00000017485.1"/>
    </source>
</evidence>
<evidence type="ECO:0000256" key="1">
    <source>
        <dbReference type="SAM" id="MobiDB-lite"/>
    </source>
</evidence>
<dbReference type="InParanoid" id="M3Z1M3"/>
<protein>
    <submittedName>
        <fullName evidence="2">Uncharacterized protein</fullName>
    </submittedName>
</protein>
<proteinExistence type="predicted"/>
<accession>M3Z1M3</accession>
<dbReference type="EMBL" id="AEYP01020241">
    <property type="status" value="NOT_ANNOTATED_CDS"/>
    <property type="molecule type" value="Genomic_DNA"/>
</dbReference>
<dbReference type="PROSITE" id="PS51257">
    <property type="entry name" value="PROKAR_LIPOPROTEIN"/>
    <property type="match status" value="1"/>
</dbReference>
<name>M3Z1M3_MUSPF</name>
<feature type="region of interest" description="Disordered" evidence="1">
    <location>
        <begin position="66"/>
        <end position="127"/>
    </location>
</feature>
<organism evidence="2">
    <name type="scientific">Mustela putorius furo</name>
    <name type="common">European domestic ferret</name>
    <name type="synonym">Mustela furo</name>
    <dbReference type="NCBI Taxonomy" id="9669"/>
    <lineage>
        <taxon>Eukaryota</taxon>
        <taxon>Metazoa</taxon>
        <taxon>Chordata</taxon>
        <taxon>Craniata</taxon>
        <taxon>Vertebrata</taxon>
        <taxon>Euteleostomi</taxon>
        <taxon>Mammalia</taxon>
        <taxon>Eutheria</taxon>
        <taxon>Laurasiatheria</taxon>
        <taxon>Carnivora</taxon>
        <taxon>Caniformia</taxon>
        <taxon>Musteloidea</taxon>
        <taxon>Mustelidae</taxon>
        <taxon>Mustelinae</taxon>
        <taxon>Mustela</taxon>
    </lineage>
</organism>
<dbReference type="Ensembl" id="ENSMPUT00000017744.1">
    <property type="protein sequence ID" value="ENSMPUP00000017485.1"/>
    <property type="gene ID" value="ENSMPUG00000017598.1"/>
</dbReference>
<sequence>MRDLWETAEHLARTGFYCLLQLALHLPTSLSCRPEQTEAILPQPTSIEGATCRTLFQALRLHQRAKETTSLPLRPDTQSWVSSSSSSTSHLRRAPTSPLTAPSSGSSASPPRAARCCPPRAPTLLPA</sequence>
<feature type="compositionally biased region" description="Low complexity" evidence="1">
    <location>
        <begin position="79"/>
        <end position="127"/>
    </location>
</feature>
<reference evidence="2" key="1">
    <citation type="submission" date="2024-06" db="UniProtKB">
        <authorList>
            <consortium name="Ensembl"/>
        </authorList>
    </citation>
    <scope>IDENTIFICATION</scope>
</reference>